<proteinExistence type="predicted"/>
<organism evidence="2 3">
    <name type="scientific">Deinococcus metalli</name>
    <dbReference type="NCBI Taxonomy" id="1141878"/>
    <lineage>
        <taxon>Bacteria</taxon>
        <taxon>Thermotogati</taxon>
        <taxon>Deinococcota</taxon>
        <taxon>Deinococci</taxon>
        <taxon>Deinococcales</taxon>
        <taxon>Deinococcaceae</taxon>
        <taxon>Deinococcus</taxon>
    </lineage>
</organism>
<reference evidence="1" key="4">
    <citation type="submission" date="2024-05" db="EMBL/GenBank/DDBJ databases">
        <authorList>
            <person name="Sun Q."/>
            <person name="Zhou Y."/>
        </authorList>
    </citation>
    <scope>NUCLEOTIDE SEQUENCE</scope>
    <source>
        <strain evidence="1">CGMCC 1.18437</strain>
    </source>
</reference>
<dbReference type="EMBL" id="BNAJ01000006">
    <property type="protein sequence ID" value="GHF47984.1"/>
    <property type="molecule type" value="Genomic_DNA"/>
</dbReference>
<dbReference type="Proteomes" id="UP000539473">
    <property type="component" value="Unassembled WGS sequence"/>
</dbReference>
<dbReference type="AlphaFoldDB" id="A0A7W8KG11"/>
<evidence type="ECO:0000313" key="2">
    <source>
        <dbReference type="EMBL" id="MBB5377235.1"/>
    </source>
</evidence>
<evidence type="ECO:0000313" key="3">
    <source>
        <dbReference type="Proteomes" id="UP000539473"/>
    </source>
</evidence>
<gene>
    <name evidence="1" type="ORF">GCM10017781_25410</name>
    <name evidence="2" type="ORF">HNQ07_002708</name>
</gene>
<evidence type="ECO:0000313" key="1">
    <source>
        <dbReference type="EMBL" id="GHF47984.1"/>
    </source>
</evidence>
<dbReference type="EMBL" id="JACHFK010000006">
    <property type="protein sequence ID" value="MBB5377235.1"/>
    <property type="molecule type" value="Genomic_DNA"/>
</dbReference>
<reference evidence="4" key="2">
    <citation type="journal article" date="2019" name="Int. J. Syst. Evol. Microbiol.">
        <title>The Global Catalogue of Microorganisms (GCM) 10K type strain sequencing project: providing services to taxonomists for standard genome sequencing and annotation.</title>
        <authorList>
            <consortium name="The Broad Institute Genomics Platform"/>
            <consortium name="The Broad Institute Genome Sequencing Center for Infectious Disease"/>
            <person name="Wu L."/>
            <person name="Ma J."/>
        </authorList>
    </citation>
    <scope>NUCLEOTIDE SEQUENCE [LARGE SCALE GENOMIC DNA]</scope>
    <source>
        <strain evidence="4">CGMCC 1.18437</strain>
    </source>
</reference>
<comment type="caution">
    <text evidence="2">The sequence shown here is derived from an EMBL/GenBank/DDBJ whole genome shotgun (WGS) entry which is preliminary data.</text>
</comment>
<name>A0A7W8KG11_9DEIO</name>
<evidence type="ECO:0000313" key="4">
    <source>
        <dbReference type="Proteomes" id="UP000619376"/>
    </source>
</evidence>
<sequence length="133" mass="13437">MTFLRRQIAWAILGALLSGVWWLLTHAGHTAPSPAARPDTSALSLSTPATVVLAGGEVIRGAVTGAQALCPSWADTLAAGGVTVTLPDGRRIPGDEVRSVAVTPATLDGLAALVTTTACGDALTLHPLTTPPP</sequence>
<reference evidence="2 3" key="3">
    <citation type="submission" date="2020-08" db="EMBL/GenBank/DDBJ databases">
        <title>Genomic Encyclopedia of Type Strains, Phase IV (KMG-IV): sequencing the most valuable type-strain genomes for metagenomic binning, comparative biology and taxonomic classification.</title>
        <authorList>
            <person name="Goeker M."/>
        </authorList>
    </citation>
    <scope>NUCLEOTIDE SEQUENCE [LARGE SCALE GENOMIC DNA]</scope>
    <source>
        <strain evidence="2 3">DSM 27521</strain>
    </source>
</reference>
<dbReference type="RefSeq" id="WP_184112585.1">
    <property type="nucleotide sequence ID" value="NZ_BNAJ01000006.1"/>
</dbReference>
<keyword evidence="4" id="KW-1185">Reference proteome</keyword>
<reference evidence="1" key="1">
    <citation type="journal article" date="2014" name="Int. J. Syst. Evol. Microbiol.">
        <title>Complete genome of a new Firmicutes species belonging to the dominant human colonic microbiota ('Ruminococcus bicirculans') reveals two chromosomes and a selective capacity to utilize plant glucans.</title>
        <authorList>
            <consortium name="NISC Comparative Sequencing Program"/>
            <person name="Wegmann U."/>
            <person name="Louis P."/>
            <person name="Goesmann A."/>
            <person name="Henrissat B."/>
            <person name="Duncan S.H."/>
            <person name="Flint H.J."/>
        </authorList>
    </citation>
    <scope>NUCLEOTIDE SEQUENCE</scope>
    <source>
        <strain evidence="1">CGMCC 1.18437</strain>
    </source>
</reference>
<accession>A0A7W8KG11</accession>
<dbReference type="Proteomes" id="UP000619376">
    <property type="component" value="Unassembled WGS sequence"/>
</dbReference>
<protein>
    <submittedName>
        <fullName evidence="2">Uncharacterized protein</fullName>
    </submittedName>
</protein>